<comment type="cofactor">
    <cofactor evidence="2">
        <name>L-ascorbate</name>
        <dbReference type="ChEBI" id="CHEBI:38290"/>
    </cofactor>
</comment>
<sequence length="500" mass="56820">RHGKMRGVQRLRSVVRSYSGARLNGVIPGTQHLGVMSTTPQELLQSRKQSTLAGTQQLQKTTCSLAANTVTAAAPDVAASAAAAATSVRSATVRTITTSTSNKQNNPELVHETSGEELVYEASAGTKKLQVRFGDGHLSEYPYAWIRENCQCPQCFNSEAIARTFLVEDLDVNLKPREIKVTEDTNITVTWEDGHISPLTGSWLRCRSFTSEARKRNRARYKLKRIPWREDFKLPELDFDEVMNSEHAILDWIVKLERYGVLLLKNSPAQVGPILDLMDKLGFVKKTHYGTDYEIITSHFTNNLAYTGSKLALHTDLPYLDYFPGTTWLHCIKQHEGLGGDNDLCDGIMAAEILREKHPEHFKTLTTSYIYFQDKGRETYEFDQMNKTTTIVLDDLGEVSRLHCSSQSRDSIMDLDSDQVIEFYEALKTFSHILIDVSIRKKTEPGDIIVIDNSRVFHGRQAFDPLTAKGQRHIHNAYIDWDWLRSKRRVLQDKLKIHFE</sequence>
<dbReference type="Pfam" id="PF06155">
    <property type="entry name" value="GBBH-like_N"/>
    <property type="match status" value="1"/>
</dbReference>
<dbReference type="AlphaFoldDB" id="A0AAV2Q398"/>
<keyword evidence="5" id="KW-0479">Metal-binding</keyword>
<accession>A0AAV2Q398</accession>
<comment type="similarity">
    <text evidence="4">Belongs to the gamma-BBH/TMLD family.</text>
</comment>
<comment type="caution">
    <text evidence="12">The sequence shown here is derived from an EMBL/GenBank/DDBJ whole genome shotgun (WGS) entry which is preliminary data.</text>
</comment>
<keyword evidence="7" id="KW-0223">Dioxygenase</keyword>
<name>A0AAV2Q398_MEGNR</name>
<evidence type="ECO:0000256" key="9">
    <source>
        <dbReference type="ARBA" id="ARBA00023004"/>
    </source>
</evidence>
<keyword evidence="9" id="KW-0408">Iron</keyword>
<evidence type="ECO:0000259" key="11">
    <source>
        <dbReference type="Pfam" id="PF06155"/>
    </source>
</evidence>
<dbReference type="InterPro" id="IPR038492">
    <property type="entry name" value="GBBH-like_N_sf"/>
</dbReference>
<evidence type="ECO:0000256" key="2">
    <source>
        <dbReference type="ARBA" id="ARBA00001961"/>
    </source>
</evidence>
<dbReference type="SUPFAM" id="SSF51197">
    <property type="entry name" value="Clavaminate synthase-like"/>
    <property type="match status" value="1"/>
</dbReference>
<dbReference type="InterPro" id="IPR042098">
    <property type="entry name" value="TauD-like_sf"/>
</dbReference>
<reference evidence="12 13" key="1">
    <citation type="submission" date="2024-05" db="EMBL/GenBank/DDBJ databases">
        <authorList>
            <person name="Wallberg A."/>
        </authorList>
    </citation>
    <scope>NUCLEOTIDE SEQUENCE [LARGE SCALE GENOMIC DNA]</scope>
</reference>
<feature type="domain" description="TauD/TfdA-like" evidence="10">
    <location>
        <begin position="235"/>
        <end position="478"/>
    </location>
</feature>
<feature type="domain" description="Gamma-butyrobetaine hydroxylase-like N-terminal" evidence="11">
    <location>
        <begin position="123"/>
        <end position="197"/>
    </location>
</feature>
<dbReference type="InterPro" id="IPR010376">
    <property type="entry name" value="GBBH-like_N"/>
</dbReference>
<evidence type="ECO:0000256" key="5">
    <source>
        <dbReference type="ARBA" id="ARBA00022723"/>
    </source>
</evidence>
<keyword evidence="13" id="KW-1185">Reference proteome</keyword>
<evidence type="ECO:0000256" key="6">
    <source>
        <dbReference type="ARBA" id="ARBA00022873"/>
    </source>
</evidence>
<gene>
    <name evidence="12" type="ORF">MNOR_LOCUS6903</name>
</gene>
<dbReference type="EMBL" id="CAXKWB010002932">
    <property type="protein sequence ID" value="CAL4068021.1"/>
    <property type="molecule type" value="Genomic_DNA"/>
</dbReference>
<evidence type="ECO:0000313" key="12">
    <source>
        <dbReference type="EMBL" id="CAL4068021.1"/>
    </source>
</evidence>
<evidence type="ECO:0000256" key="1">
    <source>
        <dbReference type="ARBA" id="ARBA00001954"/>
    </source>
</evidence>
<proteinExistence type="inferred from homology"/>
<dbReference type="FunFam" id="3.60.130.10:FF:000001">
    <property type="entry name" value="Trimethyllysine dioxygenase, mitochondrial"/>
    <property type="match status" value="1"/>
</dbReference>
<protein>
    <recommendedName>
        <fullName evidence="14">Gamma-butyrobetaine dioxygenase</fullName>
    </recommendedName>
</protein>
<dbReference type="GO" id="GO:0005739">
    <property type="term" value="C:mitochondrion"/>
    <property type="evidence" value="ECO:0007669"/>
    <property type="project" value="TreeGrafter"/>
</dbReference>
<dbReference type="GO" id="GO:0045329">
    <property type="term" value="P:carnitine biosynthetic process"/>
    <property type="evidence" value="ECO:0007669"/>
    <property type="project" value="UniProtKB-KW"/>
</dbReference>
<dbReference type="Gene3D" id="3.60.130.10">
    <property type="entry name" value="Clavaminate synthase-like"/>
    <property type="match status" value="1"/>
</dbReference>
<evidence type="ECO:0000256" key="4">
    <source>
        <dbReference type="ARBA" id="ARBA00008654"/>
    </source>
</evidence>
<organism evidence="12 13">
    <name type="scientific">Meganyctiphanes norvegica</name>
    <name type="common">Northern krill</name>
    <name type="synonym">Thysanopoda norvegica</name>
    <dbReference type="NCBI Taxonomy" id="48144"/>
    <lineage>
        <taxon>Eukaryota</taxon>
        <taxon>Metazoa</taxon>
        <taxon>Ecdysozoa</taxon>
        <taxon>Arthropoda</taxon>
        <taxon>Crustacea</taxon>
        <taxon>Multicrustacea</taxon>
        <taxon>Malacostraca</taxon>
        <taxon>Eumalacostraca</taxon>
        <taxon>Eucarida</taxon>
        <taxon>Euphausiacea</taxon>
        <taxon>Euphausiidae</taxon>
        <taxon>Meganyctiphanes</taxon>
    </lineage>
</organism>
<keyword evidence="6" id="KW-0124">Carnitine biosynthesis</keyword>
<evidence type="ECO:0000256" key="8">
    <source>
        <dbReference type="ARBA" id="ARBA00023002"/>
    </source>
</evidence>
<dbReference type="Pfam" id="PF02668">
    <property type="entry name" value="TauD"/>
    <property type="match status" value="1"/>
</dbReference>
<evidence type="ECO:0000256" key="3">
    <source>
        <dbReference type="ARBA" id="ARBA00005022"/>
    </source>
</evidence>
<evidence type="ECO:0000259" key="10">
    <source>
        <dbReference type="Pfam" id="PF02668"/>
    </source>
</evidence>
<feature type="non-terminal residue" evidence="12">
    <location>
        <position position="1"/>
    </location>
</feature>
<dbReference type="PANTHER" id="PTHR10696">
    <property type="entry name" value="GAMMA-BUTYROBETAINE HYDROXYLASE-RELATED"/>
    <property type="match status" value="1"/>
</dbReference>
<dbReference type="GO" id="GO:0016706">
    <property type="term" value="F:2-oxoglutarate-dependent dioxygenase activity"/>
    <property type="evidence" value="ECO:0007669"/>
    <property type="project" value="UniProtKB-ARBA"/>
</dbReference>
<evidence type="ECO:0000256" key="7">
    <source>
        <dbReference type="ARBA" id="ARBA00022964"/>
    </source>
</evidence>
<dbReference type="Proteomes" id="UP001497623">
    <property type="component" value="Unassembled WGS sequence"/>
</dbReference>
<dbReference type="PANTHER" id="PTHR10696:SF33">
    <property type="entry name" value="GAMMA-BUTYROBETAINE DIOXYGENASE"/>
    <property type="match status" value="1"/>
</dbReference>
<dbReference type="FunFam" id="3.30.2020.30:FF:000002">
    <property type="entry name" value="Putative gamma-butyrobetaine dioxygenase"/>
    <property type="match status" value="1"/>
</dbReference>
<evidence type="ECO:0000313" key="13">
    <source>
        <dbReference type="Proteomes" id="UP001497623"/>
    </source>
</evidence>
<evidence type="ECO:0008006" key="14">
    <source>
        <dbReference type="Google" id="ProtNLM"/>
    </source>
</evidence>
<keyword evidence="8" id="KW-0560">Oxidoreductase</keyword>
<comment type="pathway">
    <text evidence="3">Amine and polyamine biosynthesis; carnitine biosynthesis.</text>
</comment>
<dbReference type="InterPro" id="IPR003819">
    <property type="entry name" value="TauD/TfdA-like"/>
</dbReference>
<dbReference type="Gene3D" id="3.30.2020.30">
    <property type="match status" value="1"/>
</dbReference>
<dbReference type="InterPro" id="IPR050411">
    <property type="entry name" value="AlphaKG_dependent_hydroxylases"/>
</dbReference>
<dbReference type="GO" id="GO:0046872">
    <property type="term" value="F:metal ion binding"/>
    <property type="evidence" value="ECO:0007669"/>
    <property type="project" value="UniProtKB-KW"/>
</dbReference>
<comment type="cofactor">
    <cofactor evidence="1">
        <name>Fe(2+)</name>
        <dbReference type="ChEBI" id="CHEBI:29033"/>
    </cofactor>
</comment>